<gene>
    <name evidence="1" type="ORF">LCGC14_1886590</name>
</gene>
<dbReference type="AlphaFoldDB" id="A0A0F9G0X5"/>
<accession>A0A0F9G0X5</accession>
<protein>
    <submittedName>
        <fullName evidence="1">Uncharacterized protein</fullName>
    </submittedName>
</protein>
<organism evidence="1">
    <name type="scientific">marine sediment metagenome</name>
    <dbReference type="NCBI Taxonomy" id="412755"/>
    <lineage>
        <taxon>unclassified sequences</taxon>
        <taxon>metagenomes</taxon>
        <taxon>ecological metagenomes</taxon>
    </lineage>
</organism>
<sequence length="93" mass="10849">MSMEKRIENKETMIGLIRRAIELLCEKNLSKVVILSSYKINSVLRENFGVNIKIDRIGRILSKIAKLNELKRLSTNIPKYKLHISKVSSLRFY</sequence>
<comment type="caution">
    <text evidence="1">The sequence shown here is derived from an EMBL/GenBank/DDBJ whole genome shotgun (WGS) entry which is preliminary data.</text>
</comment>
<dbReference type="EMBL" id="LAZR01019519">
    <property type="protein sequence ID" value="KKL92248.1"/>
    <property type="molecule type" value="Genomic_DNA"/>
</dbReference>
<proteinExistence type="predicted"/>
<name>A0A0F9G0X5_9ZZZZ</name>
<reference evidence="1" key="1">
    <citation type="journal article" date="2015" name="Nature">
        <title>Complex archaea that bridge the gap between prokaryotes and eukaryotes.</title>
        <authorList>
            <person name="Spang A."/>
            <person name="Saw J.H."/>
            <person name="Jorgensen S.L."/>
            <person name="Zaremba-Niedzwiedzka K."/>
            <person name="Martijn J."/>
            <person name="Lind A.E."/>
            <person name="van Eijk R."/>
            <person name="Schleper C."/>
            <person name="Guy L."/>
            <person name="Ettema T.J."/>
        </authorList>
    </citation>
    <scope>NUCLEOTIDE SEQUENCE</scope>
</reference>
<evidence type="ECO:0000313" key="1">
    <source>
        <dbReference type="EMBL" id="KKL92248.1"/>
    </source>
</evidence>